<evidence type="ECO:0000256" key="2">
    <source>
        <dbReference type="PROSITE-ProRule" id="PRU00335"/>
    </source>
</evidence>
<dbReference type="PANTHER" id="PTHR43479:SF7">
    <property type="entry name" value="TETR-FAMILY TRANSCRIPTIONAL REGULATOR"/>
    <property type="match status" value="1"/>
</dbReference>
<evidence type="ECO:0000259" key="3">
    <source>
        <dbReference type="PROSITE" id="PS50977"/>
    </source>
</evidence>
<dbReference type="Proteomes" id="UP001652442">
    <property type="component" value="Unassembled WGS sequence"/>
</dbReference>
<dbReference type="SUPFAM" id="SSF46689">
    <property type="entry name" value="Homeodomain-like"/>
    <property type="match status" value="1"/>
</dbReference>
<evidence type="ECO:0000313" key="5">
    <source>
        <dbReference type="Proteomes" id="UP001652442"/>
    </source>
</evidence>
<dbReference type="EMBL" id="JAOQJQ010000001">
    <property type="protein sequence ID" value="MCU6761577.1"/>
    <property type="molecule type" value="Genomic_DNA"/>
</dbReference>
<dbReference type="PROSITE" id="PS50977">
    <property type="entry name" value="HTH_TETR_2"/>
    <property type="match status" value="1"/>
</dbReference>
<evidence type="ECO:0000313" key="4">
    <source>
        <dbReference type="EMBL" id="MCU6761577.1"/>
    </source>
</evidence>
<protein>
    <submittedName>
        <fullName evidence="4">TetR/AcrR family transcriptional regulator</fullName>
    </submittedName>
</protein>
<feature type="domain" description="HTH tetR-type" evidence="3">
    <location>
        <begin position="9"/>
        <end position="69"/>
    </location>
</feature>
<feature type="DNA-binding region" description="H-T-H motif" evidence="2">
    <location>
        <begin position="32"/>
        <end position="51"/>
    </location>
</feature>
<accession>A0ABT2THI8</accession>
<gene>
    <name evidence="4" type="ORF">OCV88_04380</name>
</gene>
<proteinExistence type="predicted"/>
<dbReference type="InterPro" id="IPR050624">
    <property type="entry name" value="HTH-type_Tx_Regulator"/>
</dbReference>
<dbReference type="InterPro" id="IPR001647">
    <property type="entry name" value="HTH_TetR"/>
</dbReference>
<dbReference type="InterPro" id="IPR009057">
    <property type="entry name" value="Homeodomain-like_sf"/>
</dbReference>
<comment type="caution">
    <text evidence="4">The sequence shown here is derived from an EMBL/GenBank/DDBJ whole genome shotgun (WGS) entry which is preliminary data.</text>
</comment>
<dbReference type="RefSeq" id="WP_158424368.1">
    <property type="nucleotide sequence ID" value="NZ_JAOQJQ010000001.1"/>
</dbReference>
<keyword evidence="5" id="KW-1185">Reference proteome</keyword>
<dbReference type="PANTHER" id="PTHR43479">
    <property type="entry name" value="ACREF/ENVCD OPERON REPRESSOR-RELATED"/>
    <property type="match status" value="1"/>
</dbReference>
<sequence length="182" mass="21372">MNKQPGITERTKQTIATAFCDLYMKKSINKITIKEITVQAGYNRCTFYQYFTDIYDLLNYIENDLLTAMKQLWKTNSDSLRTPDLEQLLLLFEDKAHYLKAVFGDYGSIHFLERLKRELPLDEIKKSFPQEEKLFPYLLEFHIATSLSLFRVWLKNGKDIPSDVLFELIHNLYINGISSLAK</sequence>
<reference evidence="4 5" key="1">
    <citation type="journal article" date="2021" name="ISME Commun">
        <title>Automated analysis of genomic sequences facilitates high-throughput and comprehensive description of bacteria.</title>
        <authorList>
            <person name="Hitch T.C.A."/>
        </authorList>
    </citation>
    <scope>NUCLEOTIDE SEQUENCE [LARGE SCALE GENOMIC DNA]</scope>
    <source>
        <strain evidence="4 5">Sanger_109</strain>
    </source>
</reference>
<organism evidence="4 5">
    <name type="scientific">Brotonthovivens ammoniilytica</name>
    <dbReference type="NCBI Taxonomy" id="2981725"/>
    <lineage>
        <taxon>Bacteria</taxon>
        <taxon>Bacillati</taxon>
        <taxon>Bacillota</taxon>
        <taxon>Clostridia</taxon>
        <taxon>Lachnospirales</taxon>
        <taxon>Lachnospiraceae</taxon>
        <taxon>Brotonthovivens</taxon>
    </lineage>
</organism>
<evidence type="ECO:0000256" key="1">
    <source>
        <dbReference type="ARBA" id="ARBA00023125"/>
    </source>
</evidence>
<keyword evidence="1 2" id="KW-0238">DNA-binding</keyword>
<name>A0ABT2THI8_9FIRM</name>
<dbReference type="Gene3D" id="1.10.357.10">
    <property type="entry name" value="Tetracycline Repressor, domain 2"/>
    <property type="match status" value="1"/>
</dbReference>